<sequence length="127" mass="14024">MVEVIKALRGPRFEIHHIARDKFGNGIAVRVYGEMKIAGKETVYARELGLNTLEVLMLQPEAADHIMYGTSVWINHKGELDNWASVDIFAPATNYEYTAGARVGPMSAPNTLPHEGSLWLGFIALGE</sequence>
<reference evidence="1" key="1">
    <citation type="journal article" date="2014" name="Front. Microbiol.">
        <title>High frequency of phylogenetically diverse reductive dehalogenase-homologous genes in deep subseafloor sedimentary metagenomes.</title>
        <authorList>
            <person name="Kawai M."/>
            <person name="Futagami T."/>
            <person name="Toyoda A."/>
            <person name="Takaki Y."/>
            <person name="Nishi S."/>
            <person name="Hori S."/>
            <person name="Arai W."/>
            <person name="Tsubouchi T."/>
            <person name="Morono Y."/>
            <person name="Uchiyama I."/>
            <person name="Ito T."/>
            <person name="Fujiyama A."/>
            <person name="Inagaki F."/>
            <person name="Takami H."/>
        </authorList>
    </citation>
    <scope>NUCLEOTIDE SEQUENCE</scope>
    <source>
        <strain evidence="1">Expedition CK06-06</strain>
    </source>
</reference>
<protein>
    <submittedName>
        <fullName evidence="1">Uncharacterized protein</fullName>
    </submittedName>
</protein>
<proteinExistence type="predicted"/>
<evidence type="ECO:0000313" key="1">
    <source>
        <dbReference type="EMBL" id="GAG12667.1"/>
    </source>
</evidence>
<accession>X0VND2</accession>
<gene>
    <name evidence="1" type="ORF">S01H1_37503</name>
</gene>
<comment type="caution">
    <text evidence="1">The sequence shown here is derived from an EMBL/GenBank/DDBJ whole genome shotgun (WGS) entry which is preliminary data.</text>
</comment>
<dbReference type="AlphaFoldDB" id="X0VND2"/>
<organism evidence="1">
    <name type="scientific">marine sediment metagenome</name>
    <dbReference type="NCBI Taxonomy" id="412755"/>
    <lineage>
        <taxon>unclassified sequences</taxon>
        <taxon>metagenomes</taxon>
        <taxon>ecological metagenomes</taxon>
    </lineage>
</organism>
<name>X0VND2_9ZZZZ</name>
<dbReference type="EMBL" id="BARS01023562">
    <property type="protein sequence ID" value="GAG12667.1"/>
    <property type="molecule type" value="Genomic_DNA"/>
</dbReference>